<sequence>MNKKADKIPLKSSCISICEIGDKFLLHETNHGHRIRVNQTVIRLLELVDGKSNIDYIREQMSSYGSFSNDEIHNLLYHTLGKFGFIVNGNVEVIKINKPEYLKLSLTLLSEEKVSFIARYLKWLFSKNSFFTVFFLLFLTLLYVQYNYFDRALYFLETMTMKEWLGIILFAGASLFFHEFGHASSCKAFGAKPGGIGFGFYLLSPVMYADVSDIWRLPVKERIIVNLSGIYMEMLLSVLLFGVYILTKDLWFLVLTSFCFLSLFANLNPFLKYDGYWVLSDLTGCHNLRKQSNFHLNSLLKSRGKMEKNNILLALYAAIANIMIVTFIIIVLITDSTGLIDFPKNLFQTVTSLFGTEKQFFIKDIYPLLVPTIFYFILIKLLFVNVKKFFRKV</sequence>
<reference evidence="2 3" key="2">
    <citation type="journal article" date="2012" name="Stand. Genomic Sci.">
        <title>Complete genome sequence of the facultatively anaerobic, appendaged bacterium Muricauda ruestringensis type strain (B1(T)).</title>
        <authorList>
            <person name="Huntemann M."/>
            <person name="Teshima H."/>
            <person name="Lapidus A."/>
            <person name="Nolan M."/>
            <person name="Lucas S."/>
            <person name="Hammon N."/>
            <person name="Deshpande S."/>
            <person name="Cheng J.F."/>
            <person name="Tapia R."/>
            <person name="Goodwin L.A."/>
            <person name="Pitluck S."/>
            <person name="Liolios K."/>
            <person name="Pagani I."/>
            <person name="Ivanova N."/>
            <person name="Mavromatis K."/>
            <person name="Mikhailova N."/>
            <person name="Pati A."/>
            <person name="Chen A."/>
            <person name="Palaniappan K."/>
            <person name="Land M."/>
            <person name="Hauser L."/>
            <person name="Pan C."/>
            <person name="Brambilla E.M."/>
            <person name="Rohde M."/>
            <person name="Spring S."/>
            <person name="Goker M."/>
            <person name="Detter J.C."/>
            <person name="Bristow J."/>
            <person name="Eisen J.A."/>
            <person name="Markowitz V."/>
            <person name="Hugenholtz P."/>
            <person name="Kyrpides N.C."/>
            <person name="Klenk H.P."/>
            <person name="Woyke T."/>
        </authorList>
    </citation>
    <scope>NUCLEOTIDE SEQUENCE [LARGE SCALE GENOMIC DNA]</scope>
    <source>
        <strain evidence="3">DSM 13258 / LMG 19739 / B1</strain>
    </source>
</reference>
<gene>
    <name evidence="2" type="ordered locus">Murru_3423</name>
</gene>
<dbReference type="OrthoDB" id="9759690at2"/>
<dbReference type="STRING" id="886377.Murru_3423"/>
<name>G2PNM2_ALLRU</name>
<keyword evidence="3" id="KW-1185">Reference proteome</keyword>
<evidence type="ECO:0000313" key="3">
    <source>
        <dbReference type="Proteomes" id="UP000008908"/>
    </source>
</evidence>
<feature type="transmembrane region" description="Helical" evidence="1">
    <location>
        <begin position="250"/>
        <end position="267"/>
    </location>
</feature>
<dbReference type="RefSeq" id="WP_014034709.1">
    <property type="nucleotide sequence ID" value="NC_015945.1"/>
</dbReference>
<dbReference type="HOGENOM" id="CLU_053105_0_0_10"/>
<accession>G2PNM2</accession>
<dbReference type="AlphaFoldDB" id="G2PNM2"/>
<feature type="transmembrane region" description="Helical" evidence="1">
    <location>
        <begin position="123"/>
        <end position="144"/>
    </location>
</feature>
<keyword evidence="1" id="KW-0472">Membrane</keyword>
<dbReference type="KEGG" id="mrs:Murru_3423"/>
<feature type="transmembrane region" description="Helical" evidence="1">
    <location>
        <begin position="164"/>
        <end position="181"/>
    </location>
</feature>
<feature type="transmembrane region" description="Helical" evidence="1">
    <location>
        <begin position="223"/>
        <end position="244"/>
    </location>
</feature>
<dbReference type="eggNOG" id="COG1994">
    <property type="taxonomic scope" value="Bacteria"/>
</dbReference>
<evidence type="ECO:0000313" key="2">
    <source>
        <dbReference type="EMBL" id="AEM72435.1"/>
    </source>
</evidence>
<feature type="transmembrane region" description="Helical" evidence="1">
    <location>
        <begin position="365"/>
        <end position="383"/>
    </location>
</feature>
<dbReference type="EMBL" id="CP002999">
    <property type="protein sequence ID" value="AEM72435.1"/>
    <property type="molecule type" value="Genomic_DNA"/>
</dbReference>
<feature type="transmembrane region" description="Helical" evidence="1">
    <location>
        <begin position="311"/>
        <end position="333"/>
    </location>
</feature>
<organism evidence="2 3">
    <name type="scientific">Allomuricauda ruestringensis (strain DSM 13258 / CIP 107369 / LMG 19739 / B1)</name>
    <name type="common">Muricauda ruestringensis</name>
    <dbReference type="NCBI Taxonomy" id="886377"/>
    <lineage>
        <taxon>Bacteria</taxon>
        <taxon>Pseudomonadati</taxon>
        <taxon>Bacteroidota</taxon>
        <taxon>Flavobacteriia</taxon>
        <taxon>Flavobacteriales</taxon>
        <taxon>Flavobacteriaceae</taxon>
        <taxon>Flagellimonas</taxon>
    </lineage>
</organism>
<dbReference type="Proteomes" id="UP000008908">
    <property type="component" value="Chromosome"/>
</dbReference>
<evidence type="ECO:0000256" key="1">
    <source>
        <dbReference type="SAM" id="Phobius"/>
    </source>
</evidence>
<evidence type="ECO:0008006" key="4">
    <source>
        <dbReference type="Google" id="ProtNLM"/>
    </source>
</evidence>
<protein>
    <recommendedName>
        <fullName evidence="4">Peptidase M50</fullName>
    </recommendedName>
</protein>
<reference evidence="3" key="1">
    <citation type="submission" date="2011-08" db="EMBL/GenBank/DDBJ databases">
        <title>The complete genome of Muricauda ruestringensis DSM 13258.</title>
        <authorList>
            <person name="Lucas S."/>
            <person name="Han J."/>
            <person name="Lapidus A."/>
            <person name="Bruce D."/>
            <person name="Goodwin L."/>
            <person name="Pitluck S."/>
            <person name="Peters L."/>
            <person name="Kyrpides N."/>
            <person name="Mavromatis K."/>
            <person name="Ivanova N."/>
            <person name="Ovchinnikova G."/>
            <person name="Teshima H."/>
            <person name="Detter J.C."/>
            <person name="Tapia R."/>
            <person name="Han C."/>
            <person name="Land M."/>
            <person name="Hauser L."/>
            <person name="Markowitz V."/>
            <person name="Cheng J.-F."/>
            <person name="Hugenholtz P."/>
            <person name="Woyke T."/>
            <person name="Wu D."/>
            <person name="Spring S."/>
            <person name="Schroeder M."/>
            <person name="Brambilla E."/>
            <person name="Klenk H.-P."/>
            <person name="Eisen J.A."/>
        </authorList>
    </citation>
    <scope>NUCLEOTIDE SEQUENCE [LARGE SCALE GENOMIC DNA]</scope>
    <source>
        <strain evidence="3">DSM 13258 / LMG 19739 / B1</strain>
    </source>
</reference>
<keyword evidence="1" id="KW-0812">Transmembrane</keyword>
<keyword evidence="1" id="KW-1133">Transmembrane helix</keyword>
<proteinExistence type="predicted"/>